<keyword evidence="5 9" id="KW-0812">Transmembrane</keyword>
<dbReference type="EMBL" id="KN124191">
    <property type="protein sequence ID" value="KFO22024.1"/>
    <property type="molecule type" value="Genomic_DNA"/>
</dbReference>
<comment type="similarity">
    <text evidence="3">Belongs to the LDAF1 family.</text>
</comment>
<keyword evidence="4" id="KW-0551">Lipid droplet</keyword>
<evidence type="ECO:0000313" key="11">
    <source>
        <dbReference type="Proteomes" id="UP000028990"/>
    </source>
</evidence>
<feature type="transmembrane region" description="Helical" evidence="9">
    <location>
        <begin position="12"/>
        <end position="33"/>
    </location>
</feature>
<dbReference type="AlphaFoldDB" id="A0A091CRW8"/>
<organism evidence="10 11">
    <name type="scientific">Fukomys damarensis</name>
    <name type="common">Damaraland mole rat</name>
    <name type="synonym">Cryptomys damarensis</name>
    <dbReference type="NCBI Taxonomy" id="885580"/>
    <lineage>
        <taxon>Eukaryota</taxon>
        <taxon>Metazoa</taxon>
        <taxon>Chordata</taxon>
        <taxon>Craniata</taxon>
        <taxon>Vertebrata</taxon>
        <taxon>Euteleostomi</taxon>
        <taxon>Mammalia</taxon>
        <taxon>Eutheria</taxon>
        <taxon>Euarchontoglires</taxon>
        <taxon>Glires</taxon>
        <taxon>Rodentia</taxon>
        <taxon>Hystricomorpha</taxon>
        <taxon>Bathyergidae</taxon>
        <taxon>Fukomys</taxon>
    </lineage>
</organism>
<gene>
    <name evidence="10" type="ORF">H920_16586</name>
</gene>
<dbReference type="Pfam" id="PF16015">
    <property type="entry name" value="Promethin"/>
    <property type="match status" value="1"/>
</dbReference>
<dbReference type="InterPro" id="IPR029709">
    <property type="entry name" value="LDAF1"/>
</dbReference>
<reference evidence="10 11" key="1">
    <citation type="submission" date="2013-11" db="EMBL/GenBank/DDBJ databases">
        <title>The Damaraland mole rat (Fukomys damarensis) genome and evolution of African mole rats.</title>
        <authorList>
            <person name="Gladyshev V.N."/>
            <person name="Fang X."/>
        </authorList>
    </citation>
    <scope>NUCLEOTIDE SEQUENCE [LARGE SCALE GENOMIC DNA]</scope>
    <source>
        <tissue evidence="10">Liver</tissue>
    </source>
</reference>
<evidence type="ECO:0000256" key="9">
    <source>
        <dbReference type="SAM" id="Phobius"/>
    </source>
</evidence>
<evidence type="ECO:0000256" key="3">
    <source>
        <dbReference type="ARBA" id="ARBA00007618"/>
    </source>
</evidence>
<name>A0A091CRW8_FUKDA</name>
<sequence length="107" mass="11086">MLVFMALSAVPVGLFGLVVVLSSLAALVGVLLLEGLVISVGGITLLCVLCGLVFISLALSGAVIVSYVVVSSLINYWFSSRPPAKQNPTVDCQLAMKSAVVKGLHQE</sequence>
<feature type="transmembrane region" description="Helical" evidence="9">
    <location>
        <begin position="45"/>
        <end position="78"/>
    </location>
</feature>
<evidence type="ECO:0000256" key="8">
    <source>
        <dbReference type="ARBA" id="ARBA00023136"/>
    </source>
</evidence>
<accession>A0A091CRW8</accession>
<evidence type="ECO:0000256" key="7">
    <source>
        <dbReference type="ARBA" id="ARBA00022989"/>
    </source>
</evidence>
<dbReference type="GO" id="GO:0005811">
    <property type="term" value="C:lipid droplet"/>
    <property type="evidence" value="ECO:0007669"/>
    <property type="project" value="UniProtKB-SubCell"/>
</dbReference>
<dbReference type="GO" id="GO:0005789">
    <property type="term" value="C:endoplasmic reticulum membrane"/>
    <property type="evidence" value="ECO:0007669"/>
    <property type="project" value="UniProtKB-SubCell"/>
</dbReference>
<evidence type="ECO:0000313" key="10">
    <source>
        <dbReference type="EMBL" id="KFO22024.1"/>
    </source>
</evidence>
<dbReference type="PANTHER" id="PTHR14275">
    <property type="entry name" value="PROMETHIN"/>
    <property type="match status" value="1"/>
</dbReference>
<dbReference type="PANTHER" id="PTHR14275:SF0">
    <property type="entry name" value="LIPID DROPLET ASSEMBLY FACTOR 1"/>
    <property type="match status" value="1"/>
</dbReference>
<dbReference type="Proteomes" id="UP000028990">
    <property type="component" value="Unassembled WGS sequence"/>
</dbReference>
<evidence type="ECO:0000256" key="2">
    <source>
        <dbReference type="ARBA" id="ARBA00004502"/>
    </source>
</evidence>
<evidence type="ECO:0000256" key="6">
    <source>
        <dbReference type="ARBA" id="ARBA00022824"/>
    </source>
</evidence>
<keyword evidence="7 9" id="KW-1133">Transmembrane helix</keyword>
<proteinExistence type="inferred from homology"/>
<protein>
    <submittedName>
        <fullName evidence="10">Promethin</fullName>
    </submittedName>
</protein>
<comment type="subcellular location">
    <subcellularLocation>
        <location evidence="1">Endoplasmic reticulum membrane</location>
        <topology evidence="1">Multi-pass membrane protein</topology>
    </subcellularLocation>
    <subcellularLocation>
        <location evidence="2">Lipid droplet</location>
    </subcellularLocation>
</comment>
<keyword evidence="6" id="KW-0256">Endoplasmic reticulum</keyword>
<keyword evidence="11" id="KW-1185">Reference proteome</keyword>
<evidence type="ECO:0000256" key="1">
    <source>
        <dbReference type="ARBA" id="ARBA00004477"/>
    </source>
</evidence>
<evidence type="ECO:0000256" key="4">
    <source>
        <dbReference type="ARBA" id="ARBA00022677"/>
    </source>
</evidence>
<keyword evidence="8 9" id="KW-0472">Membrane</keyword>
<evidence type="ECO:0000256" key="5">
    <source>
        <dbReference type="ARBA" id="ARBA00022692"/>
    </source>
</evidence>
<dbReference type="STRING" id="885580.ENSFDAP00000006521"/>